<dbReference type="Pfam" id="PF20148">
    <property type="entry name" value="DUF6531"/>
    <property type="match status" value="1"/>
</dbReference>
<dbReference type="OrthoDB" id="9757552at2"/>
<gene>
    <name evidence="4" type="ORF">SOCEGT47_010250</name>
</gene>
<accession>A0A4P2PVQ7</accession>
<keyword evidence="1" id="KW-0677">Repeat</keyword>
<dbReference type="InterPro" id="IPR045351">
    <property type="entry name" value="DUF6531"/>
</dbReference>
<dbReference type="Proteomes" id="UP000295781">
    <property type="component" value="Chromosome"/>
</dbReference>
<evidence type="ECO:0000256" key="1">
    <source>
        <dbReference type="ARBA" id="ARBA00022737"/>
    </source>
</evidence>
<dbReference type="Pfam" id="PF25023">
    <property type="entry name" value="TEN_YD-shell"/>
    <property type="match status" value="2"/>
</dbReference>
<sequence>MAHNFHDINGWLIVGLEMHQGFHIFPPAPMKFLKLVLLHPFTLGDRQQPTVLFNGVPSVTHQHEPKFLWPHLGIIPDPLDALTPLHVLFGSHKCWLPRGAVEICGEKATCCVIGGPMSLNADCWDIGRWPTSLVLNPGTVQTTPTFADFTMGAVTLAIDLVLDLLFEGAAKIAGGLLLKLGGKVLKPLFKKGKDLVGKGLKAATKKMGNAGKALGKGARALKGKAASALKKAKCFFTGHPVDATSGTVVDSKVDISLPGAIPLIWERHYSSARALERTSLGRGGWVHSLEQWVEADEEGITLRDEDGRDIYFPRIGVGESAFHRPDRLTLSAEQGGGFSVYSHASRLTRRFAPAAPHGRALLRSIADAYGNAITLEYTGERLHRVIDTAGREVRVKMSHGGRIARLEVWAEGILEQWVDYAYMKMGELESAADALGHAERYGYDEDHRMVKTTLKNGVSFYYDYDPETGWCKKTWGDGGLHTVDIRVDLEKRITWLTGNEEPRILHWNEDGIVVREETPDGIVLRTCEVDEDQYVVTEANGAGEVTRYEYDATGNKFREIDPAGNVIQWEFEDDLPVVRVGPDGLVTRYGHDARGSLTEVTYPSKLRYSLSYDERGHLCAIRGEEGLLARFVIDRRHCVVEDVSARGAKTAYSYDRLGRPVSRTDALGRVTKVRYDRLGKPLVVQRPDGTVTQAAYDALGNPSHIVDALGQVTEMEYAGTGVLTRLTRPDGRAWSLKYTARERLRRIVNPREEPYELAYDAAGRVTEERTFDGRALGYRYSQGGQLARIDYSDGSFRAFAHDPLGNIVREDASDGSIRFHRDRRGRLLEAVVEHDGGGRVVTRFERDALGRVISETHGGSTLRYGYDERGSRTMRVMPDGATTRYAYDAQGDLIGLEHERHRLVIERDVLGRERARQDAGGHFAIRSEYDRMDRCTEQRVDVRAPGGGLPAATVQRLWRYDPLGRVHVMEDGRWGTTKYRYDSVGQLLESKRGSHRSVFMYDAAGSIVKMLEELDQSSAGMDRASWDIGPGNVLRRSDRARYTHDARARRVLKLEREDEPEARRTEYVWDCRDRLREVRLPSGERVSFTYDAFGRRVRKEIVDEHGDLRRAVDFLWDGDVLAADIDSQLGTRCFVHAPGTFVPLLQAEQGEVFNCLTDHVGTPTELIDDRGKTAWSAAHSPWGGLVEVYRDPDREHGRGRRVESPFRLLGQYADEETGLCYTRFRYFDAAEGRWLSADPLGITGGTNLFGWTRSPTFATDPLGLQCFENQLPERLPQELRIAERMGVTPMRAGDPGFDEMINSGPVKWAVNENGELLFIPHTVQQQEIAHPVLTGGRPVLAAGEADIAGGDGSYFALGISNKSGHFMPSTSSLATGTRAFEENGIVVPPSSITPYEP</sequence>
<evidence type="ECO:0000259" key="3">
    <source>
        <dbReference type="Pfam" id="PF25023"/>
    </source>
</evidence>
<dbReference type="RefSeq" id="WP_129345799.1">
    <property type="nucleotide sequence ID" value="NZ_CP012670.1"/>
</dbReference>
<reference evidence="4 5" key="1">
    <citation type="submission" date="2015-09" db="EMBL/GenBank/DDBJ databases">
        <title>Sorangium comparison.</title>
        <authorList>
            <person name="Zaburannyi N."/>
            <person name="Bunk B."/>
            <person name="Overmann J."/>
            <person name="Mueller R."/>
        </authorList>
    </citation>
    <scope>NUCLEOTIDE SEQUENCE [LARGE SCALE GENOMIC DNA]</scope>
    <source>
        <strain evidence="4 5">So ceGT47</strain>
    </source>
</reference>
<dbReference type="PANTHER" id="PTHR32305:SF15">
    <property type="entry name" value="PROTEIN RHSA-RELATED"/>
    <property type="match status" value="1"/>
</dbReference>
<dbReference type="PANTHER" id="PTHR32305">
    <property type="match status" value="1"/>
</dbReference>
<evidence type="ECO:0000313" key="4">
    <source>
        <dbReference type="EMBL" id="AUX20553.1"/>
    </source>
</evidence>
<dbReference type="InterPro" id="IPR006530">
    <property type="entry name" value="YD"/>
</dbReference>
<feature type="domain" description="DUF6531" evidence="2">
    <location>
        <begin position="238"/>
        <end position="312"/>
    </location>
</feature>
<feature type="domain" description="Teneurin-like YD-shell" evidence="3">
    <location>
        <begin position="917"/>
        <end position="1238"/>
    </location>
</feature>
<name>A0A4P2PVQ7_SORCE</name>
<evidence type="ECO:0008006" key="6">
    <source>
        <dbReference type="Google" id="ProtNLM"/>
    </source>
</evidence>
<dbReference type="NCBIfam" id="TIGR01643">
    <property type="entry name" value="YD_repeat_2x"/>
    <property type="match status" value="5"/>
</dbReference>
<evidence type="ECO:0000313" key="5">
    <source>
        <dbReference type="Proteomes" id="UP000295781"/>
    </source>
</evidence>
<dbReference type="InterPro" id="IPR050708">
    <property type="entry name" value="T6SS_VgrG/RHS"/>
</dbReference>
<dbReference type="Gene3D" id="2.180.10.10">
    <property type="entry name" value="RHS repeat-associated core"/>
    <property type="match status" value="3"/>
</dbReference>
<organism evidence="4 5">
    <name type="scientific">Sorangium cellulosum</name>
    <name type="common">Polyangium cellulosum</name>
    <dbReference type="NCBI Taxonomy" id="56"/>
    <lineage>
        <taxon>Bacteria</taxon>
        <taxon>Pseudomonadati</taxon>
        <taxon>Myxococcota</taxon>
        <taxon>Polyangia</taxon>
        <taxon>Polyangiales</taxon>
        <taxon>Polyangiaceae</taxon>
        <taxon>Sorangium</taxon>
    </lineage>
</organism>
<dbReference type="SUPFAM" id="SSF101898">
    <property type="entry name" value="NHL repeat"/>
    <property type="match status" value="1"/>
</dbReference>
<dbReference type="InterPro" id="IPR022385">
    <property type="entry name" value="Rhs_assc_core"/>
</dbReference>
<protein>
    <recommendedName>
        <fullName evidence="6">Type IV secretion protein Rhs</fullName>
    </recommendedName>
</protein>
<dbReference type="EMBL" id="CP012670">
    <property type="protein sequence ID" value="AUX20553.1"/>
    <property type="molecule type" value="Genomic_DNA"/>
</dbReference>
<dbReference type="InterPro" id="IPR056823">
    <property type="entry name" value="TEN-like_YD-shell"/>
</dbReference>
<feature type="domain" description="Teneurin-like YD-shell" evidence="3">
    <location>
        <begin position="648"/>
        <end position="794"/>
    </location>
</feature>
<evidence type="ECO:0000259" key="2">
    <source>
        <dbReference type="Pfam" id="PF20148"/>
    </source>
</evidence>
<proteinExistence type="predicted"/>
<dbReference type="NCBIfam" id="TIGR03696">
    <property type="entry name" value="Rhs_assc_core"/>
    <property type="match status" value="1"/>
</dbReference>